<proteinExistence type="predicted"/>
<protein>
    <submittedName>
        <fullName evidence="1">Helix-turn-helix domain-containing protein</fullName>
    </submittedName>
</protein>
<dbReference type="EMBL" id="JBHRTL010000006">
    <property type="protein sequence ID" value="MFC3155708.1"/>
    <property type="molecule type" value="Genomic_DNA"/>
</dbReference>
<dbReference type="Proteomes" id="UP001595548">
    <property type="component" value="Unassembled WGS sequence"/>
</dbReference>
<organism evidence="1 2">
    <name type="scientific">Gilvimarinus japonicus</name>
    <dbReference type="NCBI Taxonomy" id="1796469"/>
    <lineage>
        <taxon>Bacteria</taxon>
        <taxon>Pseudomonadati</taxon>
        <taxon>Pseudomonadota</taxon>
        <taxon>Gammaproteobacteria</taxon>
        <taxon>Cellvibrionales</taxon>
        <taxon>Cellvibrionaceae</taxon>
        <taxon>Gilvimarinus</taxon>
    </lineage>
</organism>
<evidence type="ECO:0000313" key="2">
    <source>
        <dbReference type="Proteomes" id="UP001595548"/>
    </source>
</evidence>
<keyword evidence="2" id="KW-1185">Reference proteome</keyword>
<reference evidence="2" key="1">
    <citation type="journal article" date="2019" name="Int. J. Syst. Evol. Microbiol.">
        <title>The Global Catalogue of Microorganisms (GCM) 10K type strain sequencing project: providing services to taxonomists for standard genome sequencing and annotation.</title>
        <authorList>
            <consortium name="The Broad Institute Genomics Platform"/>
            <consortium name="The Broad Institute Genome Sequencing Center for Infectious Disease"/>
            <person name="Wu L."/>
            <person name="Ma J."/>
        </authorList>
    </citation>
    <scope>NUCLEOTIDE SEQUENCE [LARGE SCALE GENOMIC DNA]</scope>
    <source>
        <strain evidence="2">KCTC 52141</strain>
    </source>
</reference>
<name>A0ABV7HSD5_9GAMM</name>
<sequence>MSPINPSQRLQLSVLPPVSSQEQFSQWLGTTPDTVRGWIENDTIPHVKIGRQRFVNVVALVESMQEGKTIFARGDFNDAD</sequence>
<evidence type="ECO:0000313" key="1">
    <source>
        <dbReference type="EMBL" id="MFC3155708.1"/>
    </source>
</evidence>
<dbReference type="SUPFAM" id="SSF46955">
    <property type="entry name" value="Putative DNA-binding domain"/>
    <property type="match status" value="1"/>
</dbReference>
<gene>
    <name evidence="1" type="ORF">ACFOEB_10895</name>
</gene>
<comment type="caution">
    <text evidence="1">The sequence shown here is derived from an EMBL/GenBank/DDBJ whole genome shotgun (WGS) entry which is preliminary data.</text>
</comment>
<dbReference type="RefSeq" id="WP_382416557.1">
    <property type="nucleotide sequence ID" value="NZ_AP031500.1"/>
</dbReference>
<accession>A0ABV7HSD5</accession>
<dbReference type="InterPro" id="IPR009061">
    <property type="entry name" value="DNA-bd_dom_put_sf"/>
</dbReference>